<accession>A0ABW6QFA2</accession>
<gene>
    <name evidence="2" type="ORF">ACFVZC_31665</name>
</gene>
<sequence length="76" mass="7999">MSTKQTCRRRPDVRAAGPGALCAATALYSLLIRPRLLTWGATGEETGRAYPGDELVPEADGSSVMATTLPAPPEEV</sequence>
<name>A0ABW6QFA2_9ACTN</name>
<evidence type="ECO:0000256" key="1">
    <source>
        <dbReference type="SAM" id="MobiDB-lite"/>
    </source>
</evidence>
<proteinExistence type="predicted"/>
<feature type="region of interest" description="Disordered" evidence="1">
    <location>
        <begin position="48"/>
        <end position="76"/>
    </location>
</feature>
<comment type="caution">
    <text evidence="2">The sequence shown here is derived from an EMBL/GenBank/DDBJ whole genome shotgun (WGS) entry which is preliminary data.</text>
</comment>
<protein>
    <submittedName>
        <fullName evidence="2">Uncharacterized protein</fullName>
    </submittedName>
</protein>
<organism evidence="2 3">
    <name type="scientific">Streptomyces marokkonensis</name>
    <dbReference type="NCBI Taxonomy" id="324855"/>
    <lineage>
        <taxon>Bacteria</taxon>
        <taxon>Bacillati</taxon>
        <taxon>Actinomycetota</taxon>
        <taxon>Actinomycetes</taxon>
        <taxon>Kitasatosporales</taxon>
        <taxon>Streptomycetaceae</taxon>
        <taxon>Streptomyces</taxon>
    </lineage>
</organism>
<dbReference type="RefSeq" id="WP_388240039.1">
    <property type="nucleotide sequence ID" value="NZ_JBHVZQ010000045.1"/>
</dbReference>
<reference evidence="2 3" key="1">
    <citation type="submission" date="2024-09" db="EMBL/GenBank/DDBJ databases">
        <title>The Natural Products Discovery Center: Release of the First 8490 Sequenced Strains for Exploring Actinobacteria Biosynthetic Diversity.</title>
        <authorList>
            <person name="Kalkreuter E."/>
            <person name="Kautsar S.A."/>
            <person name="Yang D."/>
            <person name="Bader C.D."/>
            <person name="Teijaro C.N."/>
            <person name="Fluegel L."/>
            <person name="Davis C.M."/>
            <person name="Simpson J.R."/>
            <person name="Lauterbach L."/>
            <person name="Steele A.D."/>
            <person name="Gui C."/>
            <person name="Meng S."/>
            <person name="Li G."/>
            <person name="Viehrig K."/>
            <person name="Ye F."/>
            <person name="Su P."/>
            <person name="Kiefer A.F."/>
            <person name="Nichols A."/>
            <person name="Cepeda A.J."/>
            <person name="Yan W."/>
            <person name="Fan B."/>
            <person name="Jiang Y."/>
            <person name="Adhikari A."/>
            <person name="Zheng C.-J."/>
            <person name="Schuster L."/>
            <person name="Cowan T.M."/>
            <person name="Smanski M.J."/>
            <person name="Chevrette M.G."/>
            <person name="De Carvalho L.P.S."/>
            <person name="Shen B."/>
        </authorList>
    </citation>
    <scope>NUCLEOTIDE SEQUENCE [LARGE SCALE GENOMIC DNA]</scope>
    <source>
        <strain evidence="2 3">NPDC058328</strain>
    </source>
</reference>
<dbReference type="Proteomes" id="UP001601627">
    <property type="component" value="Unassembled WGS sequence"/>
</dbReference>
<dbReference type="EMBL" id="JBHVZQ010000045">
    <property type="protein sequence ID" value="MFF1277906.1"/>
    <property type="molecule type" value="Genomic_DNA"/>
</dbReference>
<keyword evidence="3" id="KW-1185">Reference proteome</keyword>
<evidence type="ECO:0000313" key="2">
    <source>
        <dbReference type="EMBL" id="MFF1277906.1"/>
    </source>
</evidence>
<evidence type="ECO:0000313" key="3">
    <source>
        <dbReference type="Proteomes" id="UP001601627"/>
    </source>
</evidence>